<organism evidence="2 3">
    <name type="scientific">Kocuria varians</name>
    <name type="common">Micrococcus varians</name>
    <dbReference type="NCBI Taxonomy" id="1272"/>
    <lineage>
        <taxon>Bacteria</taxon>
        <taxon>Bacillati</taxon>
        <taxon>Actinomycetota</taxon>
        <taxon>Actinomycetes</taxon>
        <taxon>Micrococcales</taxon>
        <taxon>Micrococcaceae</taxon>
        <taxon>Kocuria</taxon>
    </lineage>
</organism>
<evidence type="ECO:0000256" key="1">
    <source>
        <dbReference type="SAM" id="MobiDB-lite"/>
    </source>
</evidence>
<comment type="caution">
    <text evidence="2">The sequence shown here is derived from an EMBL/GenBank/DDBJ whole genome shotgun (WGS) entry which is preliminary data.</text>
</comment>
<evidence type="ECO:0000313" key="2">
    <source>
        <dbReference type="EMBL" id="GEC98958.1"/>
    </source>
</evidence>
<sequence>MRPAYPQAGDIAHEVRANDCTGTTARRRAGPELPVPYGAPGTTPRAGGERAASARRRRPRDNVANPTARRRVSGAALAHLRGSSTSCTSVSRPASAVTRM</sequence>
<name>A0A4Y4D1A5_KOCVA</name>
<proteinExistence type="predicted"/>
<gene>
    <name evidence="2" type="ORF">KVA01_11130</name>
</gene>
<feature type="region of interest" description="Disordered" evidence="1">
    <location>
        <begin position="1"/>
        <end position="100"/>
    </location>
</feature>
<dbReference type="Proteomes" id="UP000315730">
    <property type="component" value="Unassembled WGS sequence"/>
</dbReference>
<accession>A0A4Y4D1A5</accession>
<feature type="compositionally biased region" description="Polar residues" evidence="1">
    <location>
        <begin position="82"/>
        <end position="92"/>
    </location>
</feature>
<reference evidence="2 3" key="1">
    <citation type="submission" date="2019-06" db="EMBL/GenBank/DDBJ databases">
        <title>Whole genome shotgun sequence of Kocuria varians NBRC 15358.</title>
        <authorList>
            <person name="Hosoyama A."/>
            <person name="Uohara A."/>
            <person name="Ohji S."/>
            <person name="Ichikawa N."/>
        </authorList>
    </citation>
    <scope>NUCLEOTIDE SEQUENCE [LARGE SCALE GENOMIC DNA]</scope>
    <source>
        <strain evidence="2 3">NBRC 15358</strain>
    </source>
</reference>
<protein>
    <submittedName>
        <fullName evidence="2">Uncharacterized protein</fullName>
    </submittedName>
</protein>
<dbReference type="EMBL" id="BJNW01000007">
    <property type="protein sequence ID" value="GEC98958.1"/>
    <property type="molecule type" value="Genomic_DNA"/>
</dbReference>
<dbReference type="AlphaFoldDB" id="A0A4Y4D1A5"/>
<keyword evidence="3" id="KW-1185">Reference proteome</keyword>
<evidence type="ECO:0000313" key="3">
    <source>
        <dbReference type="Proteomes" id="UP000315730"/>
    </source>
</evidence>